<dbReference type="EMBL" id="HBEZ01059655">
    <property type="protein sequence ID" value="CAD8662647.1"/>
    <property type="molecule type" value="Transcribed_RNA"/>
</dbReference>
<accession>A0A7S0N7S9</accession>
<evidence type="ECO:0000313" key="2">
    <source>
        <dbReference type="EMBL" id="CAD8662647.1"/>
    </source>
</evidence>
<keyword evidence="1" id="KW-1133">Transmembrane helix</keyword>
<protein>
    <submittedName>
        <fullName evidence="2">Uncharacterized protein</fullName>
    </submittedName>
</protein>
<evidence type="ECO:0000256" key="1">
    <source>
        <dbReference type="SAM" id="Phobius"/>
    </source>
</evidence>
<keyword evidence="1" id="KW-0472">Membrane</keyword>
<organism evidence="2">
    <name type="scientific">Cryptomonas curvata</name>
    <dbReference type="NCBI Taxonomy" id="233186"/>
    <lineage>
        <taxon>Eukaryota</taxon>
        <taxon>Cryptophyceae</taxon>
        <taxon>Cryptomonadales</taxon>
        <taxon>Cryptomonadaceae</taxon>
        <taxon>Cryptomonas</taxon>
    </lineage>
</organism>
<proteinExistence type="predicted"/>
<feature type="transmembrane region" description="Helical" evidence="1">
    <location>
        <begin position="115"/>
        <end position="139"/>
    </location>
</feature>
<keyword evidence="1" id="KW-0812">Transmembrane</keyword>
<dbReference type="AlphaFoldDB" id="A0A7S0N7S9"/>
<feature type="transmembrane region" description="Helical" evidence="1">
    <location>
        <begin position="12"/>
        <end position="30"/>
    </location>
</feature>
<reference evidence="2" key="1">
    <citation type="submission" date="2021-01" db="EMBL/GenBank/DDBJ databases">
        <authorList>
            <person name="Corre E."/>
            <person name="Pelletier E."/>
            <person name="Niang G."/>
            <person name="Scheremetjew M."/>
            <person name="Finn R."/>
            <person name="Kale V."/>
            <person name="Holt S."/>
            <person name="Cochrane G."/>
            <person name="Meng A."/>
            <person name="Brown T."/>
            <person name="Cohen L."/>
        </authorList>
    </citation>
    <scope>NUCLEOTIDE SEQUENCE</scope>
    <source>
        <strain evidence="2">CCAP979/52</strain>
    </source>
</reference>
<sequence>MYSNRLNDGAIACLKYAMVLHLLMGCWVFSAQNSLGANMFPRPVTANEQIIAISGAAFSLKAESCLSYSSVAECTAASKGGCVWTTQSTNYSCVLDPAAGGPLQLMPRLFNDITFPYLILTILCASAILLKWTPLWPIVRSILRMVWAMLHWILNRGAESVGVIHTSELATYNLALQKGLFGNAPSTYDVTLISPYDELFLLESNYNLFCGHISQECMPEISPNDSQALQLPVQEL</sequence>
<gene>
    <name evidence="2" type="ORF">CCUR1050_LOCUS32760</name>
</gene>
<dbReference type="PROSITE" id="PS51257">
    <property type="entry name" value="PROKAR_LIPOPROTEIN"/>
    <property type="match status" value="1"/>
</dbReference>
<name>A0A7S0N7S9_9CRYP</name>